<dbReference type="AlphaFoldDB" id="A0A644Y8G8"/>
<proteinExistence type="predicted"/>
<dbReference type="SUPFAM" id="SSF46955">
    <property type="entry name" value="Putative DNA-binding domain"/>
    <property type="match status" value="1"/>
</dbReference>
<dbReference type="EMBL" id="VSSQ01004334">
    <property type="protein sequence ID" value="MPM24750.1"/>
    <property type="molecule type" value="Genomic_DNA"/>
</dbReference>
<evidence type="ECO:0000313" key="2">
    <source>
        <dbReference type="EMBL" id="MPM24750.1"/>
    </source>
</evidence>
<dbReference type="InterPro" id="IPR009061">
    <property type="entry name" value="DNA-bd_dom_put_sf"/>
</dbReference>
<dbReference type="InterPro" id="IPR041657">
    <property type="entry name" value="HTH_17"/>
</dbReference>
<organism evidence="2">
    <name type="scientific">bioreactor metagenome</name>
    <dbReference type="NCBI Taxonomy" id="1076179"/>
    <lineage>
        <taxon>unclassified sequences</taxon>
        <taxon>metagenomes</taxon>
        <taxon>ecological metagenomes</taxon>
    </lineage>
</organism>
<name>A0A644Y8G8_9ZZZZ</name>
<dbReference type="Pfam" id="PF12728">
    <property type="entry name" value="HTH_17"/>
    <property type="match status" value="1"/>
</dbReference>
<protein>
    <recommendedName>
        <fullName evidence="1">Helix-turn-helix domain-containing protein</fullName>
    </recommendedName>
</protein>
<feature type="domain" description="Helix-turn-helix" evidence="1">
    <location>
        <begin position="41"/>
        <end position="89"/>
    </location>
</feature>
<reference evidence="2" key="1">
    <citation type="submission" date="2019-08" db="EMBL/GenBank/DDBJ databases">
        <authorList>
            <person name="Kucharzyk K."/>
            <person name="Murdoch R.W."/>
            <person name="Higgins S."/>
            <person name="Loffler F."/>
        </authorList>
    </citation>
    <scope>NUCLEOTIDE SEQUENCE</scope>
</reference>
<comment type="caution">
    <text evidence="2">The sequence shown here is derived from an EMBL/GenBank/DDBJ whole genome shotgun (WGS) entry which is preliminary data.</text>
</comment>
<sequence>MAEIKIPIPEAFNDELKQLLRSAAIEVIEEVVSQQTRAKDYMSAKEVQTYMGISPNTLAEWIRLGLNCSVVGSKRYISKRHLDEFLEKHIKQ</sequence>
<evidence type="ECO:0000259" key="1">
    <source>
        <dbReference type="Pfam" id="PF12728"/>
    </source>
</evidence>
<gene>
    <name evidence="2" type="ORF">SDC9_71235</name>
</gene>
<accession>A0A644Y8G8</accession>